<evidence type="ECO:0000259" key="2">
    <source>
        <dbReference type="SMART" id="SM00829"/>
    </source>
</evidence>
<dbReference type="PANTHER" id="PTHR44154">
    <property type="entry name" value="QUINONE OXIDOREDUCTASE"/>
    <property type="match status" value="1"/>
</dbReference>
<reference evidence="3 4" key="1">
    <citation type="submission" date="2020-10" db="EMBL/GenBank/DDBJ databases">
        <title>Connecting structure to function with the recovery of over 1000 high-quality activated sludge metagenome-assembled genomes encoding full-length rRNA genes using long-read sequencing.</title>
        <authorList>
            <person name="Singleton C.M."/>
            <person name="Petriglieri F."/>
            <person name="Kristensen J.M."/>
            <person name="Kirkegaard R.H."/>
            <person name="Michaelsen T.Y."/>
            <person name="Andersen M.H."/>
            <person name="Karst S.M."/>
            <person name="Dueholm M.S."/>
            <person name="Nielsen P.H."/>
            <person name="Albertsen M."/>
        </authorList>
    </citation>
    <scope>NUCLEOTIDE SEQUENCE [LARGE SCALE GENOMIC DNA]</scope>
    <source>
        <strain evidence="3">OdNE_18-Q3-R46-58_MAXAC.008</strain>
    </source>
</reference>
<dbReference type="Pfam" id="PF08240">
    <property type="entry name" value="ADH_N"/>
    <property type="match status" value="1"/>
</dbReference>
<dbReference type="SUPFAM" id="SSF50129">
    <property type="entry name" value="GroES-like"/>
    <property type="match status" value="1"/>
</dbReference>
<accession>A0A936K6E0</accession>
<dbReference type="InterPro" id="IPR013149">
    <property type="entry name" value="ADH-like_C"/>
</dbReference>
<dbReference type="InterPro" id="IPR020843">
    <property type="entry name" value="ER"/>
</dbReference>
<dbReference type="InterPro" id="IPR036291">
    <property type="entry name" value="NAD(P)-bd_dom_sf"/>
</dbReference>
<evidence type="ECO:0000313" key="4">
    <source>
        <dbReference type="Proteomes" id="UP000709959"/>
    </source>
</evidence>
<dbReference type="Pfam" id="PF00107">
    <property type="entry name" value="ADH_zinc_N"/>
    <property type="match status" value="1"/>
</dbReference>
<dbReference type="PANTHER" id="PTHR44154:SF1">
    <property type="entry name" value="QUINONE OXIDOREDUCTASE"/>
    <property type="match status" value="1"/>
</dbReference>
<dbReference type="Gene3D" id="3.40.50.720">
    <property type="entry name" value="NAD(P)-binding Rossmann-like Domain"/>
    <property type="match status" value="1"/>
</dbReference>
<dbReference type="SUPFAM" id="SSF51735">
    <property type="entry name" value="NAD(P)-binding Rossmann-fold domains"/>
    <property type="match status" value="1"/>
</dbReference>
<dbReference type="Gene3D" id="3.90.180.10">
    <property type="entry name" value="Medium-chain alcohol dehydrogenases, catalytic domain"/>
    <property type="match status" value="1"/>
</dbReference>
<proteinExistence type="predicted"/>
<keyword evidence="1" id="KW-0521">NADP</keyword>
<dbReference type="InterPro" id="IPR011032">
    <property type="entry name" value="GroES-like_sf"/>
</dbReference>
<protein>
    <submittedName>
        <fullName evidence="3">Zinc-binding dehydrogenase</fullName>
    </submittedName>
</protein>
<sequence length="354" mass="37387">MAEAFRFRIREHGPAGSPVREPFMPAAPRPGWVRIELKAMALNRLDLWTTEGIPGFPLPLPLTPGCDGAGVVEAIGEGTTLPPGLELGGSAMIAPGLSCGVCPACLRGDDMLCGSYGILGHACDGTAATHVLVPAANLLPIPGNWSFEQAAAFPLVFLTAWEMLVHKGHLRPGETVLVWGGGSGVGSAAIQLVRALGGSAIAVVGSEAKAMQCWDLGAEHVIVRGDLKALAGKVRELTGKRGVDVVFEHTGAATWTTSLAVCARGGRIVTCGATTGREAPFDLRALFAKQIQIRGSYMGRREHLWTLLALLQKHTTNPPFRPVVDRVFDLAEYPEAQRHLEAGTGFGKVVCRIA</sequence>
<evidence type="ECO:0000256" key="1">
    <source>
        <dbReference type="ARBA" id="ARBA00022857"/>
    </source>
</evidence>
<dbReference type="InterPro" id="IPR051603">
    <property type="entry name" value="Zinc-ADH_QOR/CCCR"/>
</dbReference>
<gene>
    <name evidence="3" type="ORF">IPN91_01145</name>
</gene>
<organism evidence="3 4">
    <name type="scientific">Candidatus Geothrix odensensis</name>
    <dbReference type="NCBI Taxonomy" id="2954440"/>
    <lineage>
        <taxon>Bacteria</taxon>
        <taxon>Pseudomonadati</taxon>
        <taxon>Acidobacteriota</taxon>
        <taxon>Holophagae</taxon>
        <taxon>Holophagales</taxon>
        <taxon>Holophagaceae</taxon>
        <taxon>Geothrix</taxon>
    </lineage>
</organism>
<dbReference type="AlphaFoldDB" id="A0A936K6E0"/>
<dbReference type="GO" id="GO:0016491">
    <property type="term" value="F:oxidoreductase activity"/>
    <property type="evidence" value="ECO:0007669"/>
    <property type="project" value="InterPro"/>
</dbReference>
<dbReference type="SMART" id="SM00829">
    <property type="entry name" value="PKS_ER"/>
    <property type="match status" value="1"/>
</dbReference>
<dbReference type="InterPro" id="IPR013154">
    <property type="entry name" value="ADH-like_N"/>
</dbReference>
<evidence type="ECO:0000313" key="3">
    <source>
        <dbReference type="EMBL" id="MBK8571252.1"/>
    </source>
</evidence>
<dbReference type="EMBL" id="JADKCH010000001">
    <property type="protein sequence ID" value="MBK8571252.1"/>
    <property type="molecule type" value="Genomic_DNA"/>
</dbReference>
<dbReference type="Proteomes" id="UP000709959">
    <property type="component" value="Unassembled WGS sequence"/>
</dbReference>
<name>A0A936K6E0_9BACT</name>
<comment type="caution">
    <text evidence="3">The sequence shown here is derived from an EMBL/GenBank/DDBJ whole genome shotgun (WGS) entry which is preliminary data.</text>
</comment>
<feature type="domain" description="Enoyl reductase (ER)" evidence="2">
    <location>
        <begin position="13"/>
        <end position="351"/>
    </location>
</feature>